<organism evidence="1">
    <name type="scientific">uncultured Solirubrobacteraceae bacterium</name>
    <dbReference type="NCBI Taxonomy" id="1162706"/>
    <lineage>
        <taxon>Bacteria</taxon>
        <taxon>Bacillati</taxon>
        <taxon>Actinomycetota</taxon>
        <taxon>Thermoleophilia</taxon>
        <taxon>Solirubrobacterales</taxon>
        <taxon>Solirubrobacteraceae</taxon>
        <taxon>environmental samples</taxon>
    </lineage>
</organism>
<reference evidence="1" key="1">
    <citation type="submission" date="2020-02" db="EMBL/GenBank/DDBJ databases">
        <authorList>
            <person name="Meier V. D."/>
        </authorList>
    </citation>
    <scope>NUCLEOTIDE SEQUENCE</scope>
    <source>
        <strain evidence="1">AVDCRST_MAG30</strain>
    </source>
</reference>
<proteinExistence type="predicted"/>
<gene>
    <name evidence="1" type="ORF">AVDCRST_MAG30-2939</name>
</gene>
<protein>
    <recommendedName>
        <fullName evidence="2">Coenzyme Q-binding protein COQ10 START domain-containing protein</fullName>
    </recommendedName>
</protein>
<dbReference type="AlphaFoldDB" id="A0A6J4TB89"/>
<dbReference type="PANTHER" id="PTHR39683">
    <property type="entry name" value="CONSERVED PROTEIN TB16.3"/>
    <property type="match status" value="1"/>
</dbReference>
<dbReference type="SUPFAM" id="SSF55961">
    <property type="entry name" value="Bet v1-like"/>
    <property type="match status" value="1"/>
</dbReference>
<dbReference type="InterPro" id="IPR023393">
    <property type="entry name" value="START-like_dom_sf"/>
</dbReference>
<evidence type="ECO:0008006" key="2">
    <source>
        <dbReference type="Google" id="ProtNLM"/>
    </source>
</evidence>
<dbReference type="EMBL" id="CADCVS010000378">
    <property type="protein sequence ID" value="CAA9519192.1"/>
    <property type="molecule type" value="Genomic_DNA"/>
</dbReference>
<dbReference type="PANTHER" id="PTHR39683:SF4">
    <property type="entry name" value="COENZYME Q-BINDING PROTEIN COQ10 START DOMAIN-CONTAINING PROTEIN"/>
    <property type="match status" value="1"/>
</dbReference>
<dbReference type="Pfam" id="PF10604">
    <property type="entry name" value="Polyketide_cyc2"/>
    <property type="match status" value="1"/>
</dbReference>
<name>A0A6J4TB89_9ACTN</name>
<dbReference type="Gene3D" id="3.30.530.20">
    <property type="match status" value="1"/>
</dbReference>
<sequence>MSEQRAEREIEIDAPPQACFDALLAFETWPDWQPGIKSATVHERDAEGRGSLVEFSADAVVKTIRYTVRYEYDPPGRMAWKLVEGSVKKGDGEFRFEPLDGGARTHAVYRLDTDLGFYVPGPLLKKGTEQLMGGVVRGLKERVESP</sequence>
<accession>A0A6J4TB89</accession>
<dbReference type="InterPro" id="IPR019587">
    <property type="entry name" value="Polyketide_cyclase/dehydratase"/>
</dbReference>
<evidence type="ECO:0000313" key="1">
    <source>
        <dbReference type="EMBL" id="CAA9519192.1"/>
    </source>
</evidence>